<dbReference type="NCBIfam" id="TIGR01534">
    <property type="entry name" value="GAPDH-I"/>
    <property type="match status" value="1"/>
</dbReference>
<keyword evidence="5" id="KW-0347">Helicase</keyword>
<protein>
    <recommendedName>
        <fullName evidence="17">Glyceraldehyde-3-phosphate dehydrogenase</fullName>
    </recommendedName>
</protein>
<comment type="similarity">
    <text evidence="1 10">Belongs to the glyceraldehyde-3-phosphate dehydrogenase family.</text>
</comment>
<dbReference type="InterPro" id="IPR000629">
    <property type="entry name" value="RNA-helicase_DEAD-box_CS"/>
</dbReference>
<dbReference type="InterPro" id="IPR014014">
    <property type="entry name" value="RNA_helicase_DEAD_Q_motif"/>
</dbReference>
<dbReference type="CDD" id="cd05214">
    <property type="entry name" value="GAPDH_I_N"/>
    <property type="match status" value="1"/>
</dbReference>
<dbReference type="PROSITE" id="PS51195">
    <property type="entry name" value="Q_MOTIF"/>
    <property type="match status" value="1"/>
</dbReference>
<feature type="region of interest" description="Disordered" evidence="11">
    <location>
        <begin position="1"/>
        <end position="50"/>
    </location>
</feature>
<dbReference type="InterPro" id="IPR036291">
    <property type="entry name" value="NAD(P)-bd_dom_sf"/>
</dbReference>
<reference evidence="15 16" key="1">
    <citation type="journal article" date="2021" name="bioRxiv">
        <title>Chromosome-scale and haplotype-resolved genome assembly of a tetraploid potato cultivar.</title>
        <authorList>
            <person name="Sun H."/>
            <person name="Jiao W.-B."/>
            <person name="Krause K."/>
            <person name="Campoy J.A."/>
            <person name="Goel M."/>
            <person name="Folz-Donahue K."/>
            <person name="Kukat C."/>
            <person name="Huettel B."/>
            <person name="Schneeberger K."/>
        </authorList>
    </citation>
    <scope>NUCLEOTIDE SEQUENCE [LARGE SCALE GENOMIC DNA]</scope>
    <source>
        <strain evidence="15">SolTubOtavaFocal</strain>
        <tissue evidence="15">Leaves</tissue>
    </source>
</reference>
<dbReference type="SUPFAM" id="SSF51735">
    <property type="entry name" value="NAD(P)-binding Rossmann-fold domains"/>
    <property type="match status" value="1"/>
</dbReference>
<evidence type="ECO:0000259" key="14">
    <source>
        <dbReference type="PROSITE" id="PS51195"/>
    </source>
</evidence>
<feature type="short sequence motif" description="Q motif" evidence="9">
    <location>
        <begin position="52"/>
        <end position="80"/>
    </location>
</feature>
<evidence type="ECO:0000256" key="10">
    <source>
        <dbReference type="RuleBase" id="RU000397"/>
    </source>
</evidence>
<feature type="domain" description="Helicase ATP-binding" evidence="12">
    <location>
        <begin position="83"/>
        <end position="256"/>
    </location>
</feature>
<keyword evidence="4" id="KW-0378">Hydrolase</keyword>
<evidence type="ECO:0000256" key="3">
    <source>
        <dbReference type="ARBA" id="ARBA00022741"/>
    </source>
</evidence>
<dbReference type="SUPFAM" id="SSF52540">
    <property type="entry name" value="P-loop containing nucleoside triphosphate hydrolases"/>
    <property type="match status" value="1"/>
</dbReference>
<evidence type="ECO:0000256" key="1">
    <source>
        <dbReference type="ARBA" id="ARBA00007406"/>
    </source>
</evidence>
<dbReference type="PANTHER" id="PTHR10836:SF76">
    <property type="entry name" value="GLYCERALDEHYDE-3-PHOSPHATE DEHYDROGENASE-RELATED"/>
    <property type="match status" value="1"/>
</dbReference>
<dbReference type="PROSITE" id="PS00039">
    <property type="entry name" value="DEAD_ATP_HELICASE"/>
    <property type="match status" value="1"/>
</dbReference>
<dbReference type="CDD" id="cd18126">
    <property type="entry name" value="GAPDH_I_C"/>
    <property type="match status" value="1"/>
</dbReference>
<keyword evidence="8" id="KW-0520">NAD</keyword>
<dbReference type="PROSITE" id="PS51192">
    <property type="entry name" value="HELICASE_ATP_BIND_1"/>
    <property type="match status" value="1"/>
</dbReference>
<evidence type="ECO:0000256" key="9">
    <source>
        <dbReference type="PROSITE-ProRule" id="PRU00552"/>
    </source>
</evidence>
<dbReference type="EMBL" id="JAIVGD010000002">
    <property type="protein sequence ID" value="KAH0780006.1"/>
    <property type="molecule type" value="Genomic_DNA"/>
</dbReference>
<dbReference type="InterPro" id="IPR027417">
    <property type="entry name" value="P-loop_NTPase"/>
</dbReference>
<keyword evidence="3" id="KW-0547">Nucleotide-binding</keyword>
<evidence type="ECO:0000256" key="7">
    <source>
        <dbReference type="ARBA" id="ARBA00023002"/>
    </source>
</evidence>
<dbReference type="InterPro" id="IPR014001">
    <property type="entry name" value="Helicase_ATP-bd"/>
</dbReference>
<evidence type="ECO:0000313" key="16">
    <source>
        <dbReference type="Proteomes" id="UP000826656"/>
    </source>
</evidence>
<dbReference type="PRINTS" id="PR00078">
    <property type="entry name" value="G3PDHDRGNASE"/>
</dbReference>
<dbReference type="SUPFAM" id="SSF55347">
    <property type="entry name" value="Glyceraldehyde-3-phosphate dehydrogenase-like, C-terminal domain"/>
    <property type="match status" value="1"/>
</dbReference>
<dbReference type="SMART" id="SM00487">
    <property type="entry name" value="DEXDc"/>
    <property type="match status" value="1"/>
</dbReference>
<dbReference type="InterPro" id="IPR020828">
    <property type="entry name" value="GlycerAld_3-P_DH_NAD(P)-bd"/>
</dbReference>
<feature type="domain" description="DEAD-box RNA helicase Q" evidence="14">
    <location>
        <begin position="52"/>
        <end position="80"/>
    </location>
</feature>
<evidence type="ECO:0000259" key="13">
    <source>
        <dbReference type="PROSITE" id="PS51194"/>
    </source>
</evidence>
<dbReference type="InterPro" id="IPR020830">
    <property type="entry name" value="GlycerAld_3-P_DH_AS"/>
</dbReference>
<dbReference type="InterPro" id="IPR020831">
    <property type="entry name" value="GlycerAld/Erythrose_P_DH"/>
</dbReference>
<gene>
    <name evidence="15" type="ORF">KY290_006433</name>
</gene>
<evidence type="ECO:0000256" key="11">
    <source>
        <dbReference type="SAM" id="MobiDB-lite"/>
    </source>
</evidence>
<dbReference type="Gene3D" id="3.40.50.300">
    <property type="entry name" value="P-loop containing nucleotide triphosphate hydrolases"/>
    <property type="match status" value="2"/>
</dbReference>
<evidence type="ECO:0000256" key="5">
    <source>
        <dbReference type="ARBA" id="ARBA00022806"/>
    </source>
</evidence>
<dbReference type="Pfam" id="PF00044">
    <property type="entry name" value="Gp_dh_N"/>
    <property type="match status" value="1"/>
</dbReference>
<keyword evidence="16" id="KW-1185">Reference proteome</keyword>
<proteinExistence type="inferred from homology"/>
<dbReference type="CDD" id="cd17955">
    <property type="entry name" value="DEADc_DDX49"/>
    <property type="match status" value="1"/>
</dbReference>
<evidence type="ECO:0000313" key="15">
    <source>
        <dbReference type="EMBL" id="KAH0780006.1"/>
    </source>
</evidence>
<dbReference type="PROSITE" id="PS00071">
    <property type="entry name" value="GAPDH"/>
    <property type="match status" value="1"/>
</dbReference>
<feature type="domain" description="Helicase C-terminal" evidence="13">
    <location>
        <begin position="290"/>
        <end position="430"/>
    </location>
</feature>
<dbReference type="InterPro" id="IPR020829">
    <property type="entry name" value="GlycerAld_3-P_DH_cat"/>
</dbReference>
<dbReference type="CDD" id="cd18787">
    <property type="entry name" value="SF2_C_DEAD"/>
    <property type="match status" value="1"/>
</dbReference>
<dbReference type="Gene3D" id="3.30.360.10">
    <property type="entry name" value="Dihydrodipicolinate Reductase, domain 2"/>
    <property type="match status" value="1"/>
</dbReference>
<dbReference type="SMART" id="SM00846">
    <property type="entry name" value="Gp_dh_N"/>
    <property type="match status" value="1"/>
</dbReference>
<evidence type="ECO:0008006" key="17">
    <source>
        <dbReference type="Google" id="ProtNLM"/>
    </source>
</evidence>
<comment type="subunit">
    <text evidence="2">Homotetramer.</text>
</comment>
<dbReference type="Pfam" id="PF02800">
    <property type="entry name" value="Gp_dh_C"/>
    <property type="match status" value="1"/>
</dbReference>
<evidence type="ECO:0000256" key="6">
    <source>
        <dbReference type="ARBA" id="ARBA00022840"/>
    </source>
</evidence>
<keyword evidence="7" id="KW-0560">Oxidoreductase</keyword>
<evidence type="ECO:0000256" key="4">
    <source>
        <dbReference type="ARBA" id="ARBA00022801"/>
    </source>
</evidence>
<dbReference type="InterPro" id="IPR006424">
    <property type="entry name" value="Glyceraldehyde-3-P_DH_1"/>
</dbReference>
<comment type="caution">
    <text evidence="15">The sequence shown here is derived from an EMBL/GenBank/DDBJ whole genome shotgun (WGS) entry which is preliminary data.</text>
</comment>
<dbReference type="InterPro" id="IPR011545">
    <property type="entry name" value="DEAD/DEAH_box_helicase_dom"/>
</dbReference>
<dbReference type="Pfam" id="PF00270">
    <property type="entry name" value="DEAD"/>
    <property type="match status" value="1"/>
</dbReference>
<evidence type="ECO:0000259" key="12">
    <source>
        <dbReference type="PROSITE" id="PS51192"/>
    </source>
</evidence>
<dbReference type="SMART" id="SM00490">
    <property type="entry name" value="HELICc"/>
    <property type="match status" value="1"/>
</dbReference>
<dbReference type="Gene3D" id="3.40.50.720">
    <property type="entry name" value="NAD(P)-binding Rossmann-like Domain"/>
    <property type="match status" value="1"/>
</dbReference>
<accession>A0ABQ7WGW8</accession>
<dbReference type="InterPro" id="IPR001650">
    <property type="entry name" value="Helicase_C-like"/>
</dbReference>
<evidence type="ECO:0000256" key="2">
    <source>
        <dbReference type="ARBA" id="ARBA00011881"/>
    </source>
</evidence>
<sequence length="892" mass="97033">MEEEVQVDQNFPLFSRKTKPATRKLVPAPTSIEETPKQLDKETNSGPTPSHITFSDLGLAGWAVQTCNELGMKKPTPVQYHCIPRILSGQDVLGLAQTGSGKTAAFALPILHRLAEDPYGVSCLVVTPTRELAFQLAEQFRALGSCLNLRCAVVVGGMDMITQTKTLMQRPHVVIATPGRIKVLIEQNPDIPPVFSRTKFLVLDEADRVLDVGFEEELRAIFQCLPKNRQTLLFSATMTSNLQTLLELSANKAYFYEAYEGFKTVESLKQQYIFIPKNVKDVYLQYILSKIKDIGVRSAIIFVSTCRSCQLLGLLLEELEIDAAALHSYKSQSLRLSALHKFKSGQVPILVATDVASRGLDIPTVDLVVNYDIPRYPQDYVHRVGRTARAGRGGLAVSFVTQNDVDLIHEIEAVLGKQLEKFDCKENEVLDDISKVYKAKRVASMKMMDDGVFGNSIYIQLHRDSPNSLAFITMAFSSLLKPTASLVRPSHRSQASCAGLHHSSNSVKLQSSVFGDAVTILQSSSLQKSGACSIQPIRATATELPPTVPRSQTGGKTRIGINGFGRIGRLVLRIATFRDDIDVVAVNDPFIDAKYMAYMLKYDSTHGVYSGSISVLDDSTLEINGKQIKVSSKRDPADIPWGDLGADYVVESSGVFTTIDKASAHKKGGAKKVVISAPSADAPMFVVGVNEKTYKANMDVVSNASCTTNCLAPLAKVVHEEFGIVEGLMTTVHATTATQKTVDGPSMKDWRGGRGAGQNIIPSSTGAAKAVGKVLPELNGKLTGMAFRVPTPNVSVVDLTCRLDKSASYDDVKAALKYASEGPLKGILGYTDEDVVSNDFVGDSRSSIFDAKAGIGLSKSFVKLVSWYDNEWGYSNRVLDLIEHMALVAATN</sequence>
<feature type="compositionally biased region" description="Basic and acidic residues" evidence="11">
    <location>
        <begin position="34"/>
        <end position="43"/>
    </location>
</feature>
<evidence type="ECO:0000256" key="8">
    <source>
        <dbReference type="ARBA" id="ARBA00023027"/>
    </source>
</evidence>
<dbReference type="Pfam" id="PF00271">
    <property type="entry name" value="Helicase_C"/>
    <property type="match status" value="1"/>
</dbReference>
<dbReference type="Proteomes" id="UP000826656">
    <property type="component" value="Unassembled WGS sequence"/>
</dbReference>
<dbReference type="PROSITE" id="PS51194">
    <property type="entry name" value="HELICASE_CTER"/>
    <property type="match status" value="1"/>
</dbReference>
<organism evidence="15 16">
    <name type="scientific">Solanum tuberosum</name>
    <name type="common">Potato</name>
    <dbReference type="NCBI Taxonomy" id="4113"/>
    <lineage>
        <taxon>Eukaryota</taxon>
        <taxon>Viridiplantae</taxon>
        <taxon>Streptophyta</taxon>
        <taxon>Embryophyta</taxon>
        <taxon>Tracheophyta</taxon>
        <taxon>Spermatophyta</taxon>
        <taxon>Magnoliopsida</taxon>
        <taxon>eudicotyledons</taxon>
        <taxon>Gunneridae</taxon>
        <taxon>Pentapetalae</taxon>
        <taxon>asterids</taxon>
        <taxon>lamiids</taxon>
        <taxon>Solanales</taxon>
        <taxon>Solanaceae</taxon>
        <taxon>Solanoideae</taxon>
        <taxon>Solaneae</taxon>
        <taxon>Solanum</taxon>
    </lineage>
</organism>
<keyword evidence="6" id="KW-0067">ATP-binding</keyword>
<name>A0ABQ7WGW8_SOLTU</name>
<dbReference type="PANTHER" id="PTHR10836">
    <property type="entry name" value="GLYCERALDEHYDE 3-PHOSPHATE DEHYDROGENASE"/>
    <property type="match status" value="1"/>
</dbReference>